<dbReference type="EMBL" id="JANAKD010000145">
    <property type="protein sequence ID" value="KAJ3497005.1"/>
    <property type="molecule type" value="Genomic_DNA"/>
</dbReference>
<sequence length="241" mass="27093">MRLRVKHLAEHGAVGVWLEGQWAILVGKPDYICQVLRDKSRSLSRYVFHLRVPGSAATALFGENIIDSEGALHDGFSKHIKPGIEQRHDFSSLMAKSSQLAPEFLQLQTTAASGTGVSVSQPVLQWSASVYGEYFLDTEFDALKLENYNIQAILARQSRSVVAHPDNNKVIHRMNRARIDGTMSEFHYRSNRKQLFIARAENVESVLIFAMLELAKNTALQEQLFQEIEHALPADCSDEDL</sequence>
<keyword evidence="2" id="KW-1185">Reference proteome</keyword>
<reference evidence="1" key="1">
    <citation type="submission" date="2022-07" db="EMBL/GenBank/DDBJ databases">
        <title>Genome Sequence of Lecanicillium saksenae.</title>
        <authorList>
            <person name="Buettner E."/>
        </authorList>
    </citation>
    <scope>NUCLEOTIDE SEQUENCE</scope>
    <source>
        <strain evidence="1">VT-O1</strain>
    </source>
</reference>
<proteinExistence type="predicted"/>
<accession>A0ACC1R1Q3</accession>
<name>A0ACC1R1Q3_9HYPO</name>
<evidence type="ECO:0000313" key="2">
    <source>
        <dbReference type="Proteomes" id="UP001148737"/>
    </source>
</evidence>
<comment type="caution">
    <text evidence="1">The sequence shown here is derived from an EMBL/GenBank/DDBJ whole genome shotgun (WGS) entry which is preliminary data.</text>
</comment>
<protein>
    <submittedName>
        <fullName evidence="1">Uncharacterized protein</fullName>
    </submittedName>
</protein>
<evidence type="ECO:0000313" key="1">
    <source>
        <dbReference type="EMBL" id="KAJ3497005.1"/>
    </source>
</evidence>
<organism evidence="1 2">
    <name type="scientific">Lecanicillium saksenae</name>
    <dbReference type="NCBI Taxonomy" id="468837"/>
    <lineage>
        <taxon>Eukaryota</taxon>
        <taxon>Fungi</taxon>
        <taxon>Dikarya</taxon>
        <taxon>Ascomycota</taxon>
        <taxon>Pezizomycotina</taxon>
        <taxon>Sordariomycetes</taxon>
        <taxon>Hypocreomycetidae</taxon>
        <taxon>Hypocreales</taxon>
        <taxon>Cordycipitaceae</taxon>
        <taxon>Lecanicillium</taxon>
    </lineage>
</organism>
<dbReference type="Proteomes" id="UP001148737">
    <property type="component" value="Unassembled WGS sequence"/>
</dbReference>
<gene>
    <name evidence="1" type="ORF">NLG97_g2234</name>
</gene>